<keyword evidence="6" id="KW-0472">Membrane</keyword>
<dbReference type="Pfam" id="PF00672">
    <property type="entry name" value="HAMP"/>
    <property type="match status" value="1"/>
</dbReference>
<evidence type="ECO:0000259" key="8">
    <source>
        <dbReference type="PROSITE" id="PS50885"/>
    </source>
</evidence>
<dbReference type="Pfam" id="PF00015">
    <property type="entry name" value="MCPsignal"/>
    <property type="match status" value="1"/>
</dbReference>
<dbReference type="GO" id="GO:0004888">
    <property type="term" value="F:transmembrane signaling receptor activity"/>
    <property type="evidence" value="ECO:0007669"/>
    <property type="project" value="InterPro"/>
</dbReference>
<feature type="domain" description="HAMP" evidence="8">
    <location>
        <begin position="214"/>
        <end position="266"/>
    </location>
</feature>
<dbReference type="SMART" id="SM00283">
    <property type="entry name" value="MA"/>
    <property type="match status" value="1"/>
</dbReference>
<keyword evidence="5" id="KW-0175">Coiled coil</keyword>
<sequence length="544" mass="62065">MMSLLRKFSIKAKLIFTLIIVVLSYIVMASLTFLYLNKIESSFTELKNKAVLGQVLVLEINRDVNYISRLTRNIMLGADFNKDIKKFEQRLSRIENNFDRLLNTAQSEEEKQLILKSKRATLAFVKDGYELVKGLENLPPEERYKAYPEYHKRATPLAEEARKYFNKLEQLKLKYFNQGFEKVEENISSIKEMIYIGVPVSLIVIFGIVFGIITTISRPIEQFVSNFVKAAEGDLTIRMEEDGKDEISLISRYFNNLMEALNEIFVKVKNNTAFIFKMATTLKEKAEEILSRTDAQERSFTLLFDKISQLNTAAKKIDSMVNTNLKDATEDTLIKASDGKESIENTIEKINKIREKAELLEEKIDNLSVSSEEIGKITKVINELANQTNLLALNAAIEAARAGEAGKGFAVVADEVRNLAERTRKATEEINHIIETLQIETKNAKIEMSNAKESVEEGVEIAQKTKIVFDEIVDKINIVTDVGNSIRQEVKNENSLLSQIYNEINSYSEIVKASARDIREITDTISQLERETEELVEMLERFKT</sequence>
<dbReference type="Pfam" id="PF12729">
    <property type="entry name" value="4HB_MCP_1"/>
    <property type="match status" value="1"/>
</dbReference>
<evidence type="ECO:0000256" key="6">
    <source>
        <dbReference type="SAM" id="Phobius"/>
    </source>
</evidence>
<feature type="transmembrane region" description="Helical" evidence="6">
    <location>
        <begin position="193"/>
        <end position="213"/>
    </location>
</feature>
<dbReference type="PROSITE" id="PS50111">
    <property type="entry name" value="CHEMOTAXIS_TRANSDUC_2"/>
    <property type="match status" value="1"/>
</dbReference>
<feature type="coiled-coil region" evidence="5">
    <location>
        <begin position="77"/>
        <end position="111"/>
    </location>
</feature>
<reference evidence="10" key="1">
    <citation type="submission" date="2017-09" db="EMBL/GenBank/DDBJ databases">
        <authorList>
            <person name="Varghese N."/>
            <person name="Submissions S."/>
        </authorList>
    </citation>
    <scope>NUCLEOTIDE SEQUENCE [LARGE SCALE GENOMIC DNA]</scope>
    <source>
        <strain evidence="10">DSM 15103</strain>
    </source>
</reference>
<gene>
    <name evidence="9" type="ORF">SAMN06265182_0315</name>
</gene>
<dbReference type="OrthoDB" id="2489132at2"/>
<feature type="domain" description="Methyl-accepting transducer" evidence="7">
    <location>
        <begin position="271"/>
        <end position="508"/>
    </location>
</feature>
<dbReference type="PANTHER" id="PTHR32089:SF112">
    <property type="entry name" value="LYSOZYME-LIKE PROTEIN-RELATED"/>
    <property type="match status" value="1"/>
</dbReference>
<evidence type="ECO:0000256" key="5">
    <source>
        <dbReference type="SAM" id="Coils"/>
    </source>
</evidence>
<accession>A0A285N2L0</accession>
<dbReference type="EMBL" id="OBEI01000001">
    <property type="protein sequence ID" value="SNZ03183.1"/>
    <property type="molecule type" value="Genomic_DNA"/>
</dbReference>
<keyword evidence="6" id="KW-1133">Transmembrane helix</keyword>
<dbReference type="GO" id="GO:0006935">
    <property type="term" value="P:chemotaxis"/>
    <property type="evidence" value="ECO:0007669"/>
    <property type="project" value="InterPro"/>
</dbReference>
<evidence type="ECO:0000313" key="9">
    <source>
        <dbReference type="EMBL" id="SNZ03183.1"/>
    </source>
</evidence>
<feature type="transmembrane region" description="Helical" evidence="6">
    <location>
        <begin position="12"/>
        <end position="36"/>
    </location>
</feature>
<feature type="coiled-coil region" evidence="5">
    <location>
        <begin position="340"/>
        <end position="370"/>
    </location>
</feature>
<dbReference type="AlphaFoldDB" id="A0A285N2L0"/>
<dbReference type="InterPro" id="IPR003660">
    <property type="entry name" value="HAMP_dom"/>
</dbReference>
<evidence type="ECO:0000256" key="4">
    <source>
        <dbReference type="PROSITE-ProRule" id="PRU00284"/>
    </source>
</evidence>
<evidence type="ECO:0000256" key="3">
    <source>
        <dbReference type="ARBA" id="ARBA00029447"/>
    </source>
</evidence>
<keyword evidence="2 4" id="KW-0807">Transducer</keyword>
<dbReference type="GO" id="GO:0007165">
    <property type="term" value="P:signal transduction"/>
    <property type="evidence" value="ECO:0007669"/>
    <property type="project" value="UniProtKB-KW"/>
</dbReference>
<dbReference type="CDD" id="cd11386">
    <property type="entry name" value="MCP_signal"/>
    <property type="match status" value="1"/>
</dbReference>
<name>A0A285N2L0_9AQUI</name>
<comment type="subcellular location">
    <subcellularLocation>
        <location evidence="1">Membrane</location>
    </subcellularLocation>
</comment>
<dbReference type="CDD" id="cd06225">
    <property type="entry name" value="HAMP"/>
    <property type="match status" value="1"/>
</dbReference>
<evidence type="ECO:0000259" key="7">
    <source>
        <dbReference type="PROSITE" id="PS50111"/>
    </source>
</evidence>
<dbReference type="Proteomes" id="UP000219036">
    <property type="component" value="Unassembled WGS sequence"/>
</dbReference>
<dbReference type="InterPro" id="IPR004089">
    <property type="entry name" value="MCPsignal_dom"/>
</dbReference>
<protein>
    <submittedName>
        <fullName evidence="9">Methyl-accepting chemotaxis protein</fullName>
    </submittedName>
</protein>
<dbReference type="Gene3D" id="1.10.287.950">
    <property type="entry name" value="Methyl-accepting chemotaxis protein"/>
    <property type="match status" value="1"/>
</dbReference>
<dbReference type="RefSeq" id="WP_096999508.1">
    <property type="nucleotide sequence ID" value="NZ_OBEI01000001.1"/>
</dbReference>
<comment type="similarity">
    <text evidence="3">Belongs to the methyl-accepting chemotaxis (MCP) protein family.</text>
</comment>
<evidence type="ECO:0000256" key="2">
    <source>
        <dbReference type="ARBA" id="ARBA00023224"/>
    </source>
</evidence>
<dbReference type="FunFam" id="1.10.287.950:FF:000001">
    <property type="entry name" value="Methyl-accepting chemotaxis sensory transducer"/>
    <property type="match status" value="1"/>
</dbReference>
<feature type="coiled-coil region" evidence="5">
    <location>
        <begin position="511"/>
        <end position="538"/>
    </location>
</feature>
<dbReference type="InterPro" id="IPR004090">
    <property type="entry name" value="Chemotax_Me-accpt_rcpt"/>
</dbReference>
<keyword evidence="6" id="KW-0812">Transmembrane</keyword>
<dbReference type="PANTHER" id="PTHR32089">
    <property type="entry name" value="METHYL-ACCEPTING CHEMOTAXIS PROTEIN MCPB"/>
    <property type="match status" value="1"/>
</dbReference>
<dbReference type="InterPro" id="IPR024478">
    <property type="entry name" value="HlyB_4HB_MCP"/>
</dbReference>
<dbReference type="SUPFAM" id="SSF58104">
    <property type="entry name" value="Methyl-accepting chemotaxis protein (MCP) signaling domain"/>
    <property type="match status" value="1"/>
</dbReference>
<proteinExistence type="inferred from homology"/>
<dbReference type="PROSITE" id="PS50885">
    <property type="entry name" value="HAMP"/>
    <property type="match status" value="1"/>
</dbReference>
<evidence type="ECO:0000313" key="10">
    <source>
        <dbReference type="Proteomes" id="UP000219036"/>
    </source>
</evidence>
<keyword evidence="10" id="KW-1185">Reference proteome</keyword>
<dbReference type="PRINTS" id="PR00260">
    <property type="entry name" value="CHEMTRNSDUCR"/>
</dbReference>
<dbReference type="SMART" id="SM00304">
    <property type="entry name" value="HAMP"/>
    <property type="match status" value="1"/>
</dbReference>
<evidence type="ECO:0000256" key="1">
    <source>
        <dbReference type="ARBA" id="ARBA00004370"/>
    </source>
</evidence>
<organism evidence="9 10">
    <name type="scientific">Persephonella hydrogeniphila</name>
    <dbReference type="NCBI Taxonomy" id="198703"/>
    <lineage>
        <taxon>Bacteria</taxon>
        <taxon>Pseudomonadati</taxon>
        <taxon>Aquificota</taxon>
        <taxon>Aquificia</taxon>
        <taxon>Aquificales</taxon>
        <taxon>Hydrogenothermaceae</taxon>
        <taxon>Persephonella</taxon>
    </lineage>
</organism>
<dbReference type="GO" id="GO:0016020">
    <property type="term" value="C:membrane"/>
    <property type="evidence" value="ECO:0007669"/>
    <property type="project" value="UniProtKB-SubCell"/>
</dbReference>